<dbReference type="Proteomes" id="UP000249115">
    <property type="component" value="Unassembled WGS sequence"/>
</dbReference>
<evidence type="ECO:0000259" key="1">
    <source>
        <dbReference type="Pfam" id="PF13521"/>
    </source>
</evidence>
<dbReference type="PANTHER" id="PTHR37512">
    <property type="entry name" value="TRIFUNCTIONAL NAD BIOSYNTHESIS/REGULATOR PROTEIN NADR"/>
    <property type="match status" value="1"/>
</dbReference>
<dbReference type="Proteomes" id="UP000321927">
    <property type="component" value="Unassembled WGS sequence"/>
</dbReference>
<gene>
    <name evidence="3" type="ORF">ESW18_10970</name>
    <name evidence="2" type="ORF">LV84_01446</name>
</gene>
<proteinExistence type="predicted"/>
<protein>
    <submittedName>
        <fullName evidence="3">ATP-binding protein</fullName>
    </submittedName>
    <submittedName>
        <fullName evidence="2">NadR type nicotinamide-nucleotide adenylyltransferase</fullName>
    </submittedName>
</protein>
<keyword evidence="2" id="KW-0808">Transferase</keyword>
<sequence>MLKPKRILILGPESTGKSTLAQDLANYYGEPWVPEYAREYLDDLEREYCYEDMLKIGKGQVALEDAIAEKAKNYLFCDTDLRVIHIWSEHRFGKTDPWVIEQIAQRSYDLILLTDTDLPWTPDPLREYPELKMRNYFLDLYTKLALESGFPFHLISGNRDERLTKAIKLI</sequence>
<dbReference type="AlphaFoldDB" id="A0A2W7T4Y6"/>
<dbReference type="Gene3D" id="3.40.50.300">
    <property type="entry name" value="P-loop containing nucleotide triphosphate hydrolases"/>
    <property type="match status" value="1"/>
</dbReference>
<dbReference type="Pfam" id="PF13521">
    <property type="entry name" value="AAA_28"/>
    <property type="match status" value="1"/>
</dbReference>
<dbReference type="InterPro" id="IPR038727">
    <property type="entry name" value="NadR/Ttd14_AAA_dom"/>
</dbReference>
<comment type="caution">
    <text evidence="2">The sequence shown here is derived from an EMBL/GenBank/DDBJ whole genome shotgun (WGS) entry which is preliminary data.</text>
</comment>
<keyword evidence="5" id="KW-1185">Reference proteome</keyword>
<dbReference type="PANTHER" id="PTHR37512:SF1">
    <property type="entry name" value="NADR_TTD14 AAA DOMAIN-CONTAINING PROTEIN"/>
    <property type="match status" value="1"/>
</dbReference>
<dbReference type="GO" id="GO:0005524">
    <property type="term" value="F:ATP binding"/>
    <property type="evidence" value="ECO:0007669"/>
    <property type="project" value="UniProtKB-KW"/>
</dbReference>
<dbReference type="EMBL" id="VORV01000006">
    <property type="protein sequence ID" value="TXD77878.1"/>
    <property type="molecule type" value="Genomic_DNA"/>
</dbReference>
<dbReference type="InterPro" id="IPR027417">
    <property type="entry name" value="P-loop_NTPase"/>
</dbReference>
<keyword evidence="3" id="KW-0547">Nucleotide-binding</keyword>
<evidence type="ECO:0000313" key="4">
    <source>
        <dbReference type="Proteomes" id="UP000249115"/>
    </source>
</evidence>
<reference evidence="3 5" key="2">
    <citation type="submission" date="2019-08" db="EMBL/GenBank/DDBJ databases">
        <title>Genome of Algoriphagus ratkowskyi IC026.</title>
        <authorList>
            <person name="Bowman J.P."/>
        </authorList>
    </citation>
    <scope>NUCLEOTIDE SEQUENCE [LARGE SCALE GENOMIC DNA]</scope>
    <source>
        <strain evidence="3 5">IC026</strain>
    </source>
</reference>
<dbReference type="GO" id="GO:0016779">
    <property type="term" value="F:nucleotidyltransferase activity"/>
    <property type="evidence" value="ECO:0007669"/>
    <property type="project" value="UniProtKB-KW"/>
</dbReference>
<reference evidence="2 4" key="1">
    <citation type="submission" date="2018-06" db="EMBL/GenBank/DDBJ databases">
        <title>Genomic Encyclopedia of Archaeal and Bacterial Type Strains, Phase II (KMG-II): from individual species to whole genera.</title>
        <authorList>
            <person name="Goeker M."/>
        </authorList>
    </citation>
    <scope>NUCLEOTIDE SEQUENCE [LARGE SCALE GENOMIC DNA]</scope>
    <source>
        <strain evidence="2 4">DSM 22686</strain>
    </source>
</reference>
<dbReference type="OrthoDB" id="9151999at2"/>
<dbReference type="SUPFAM" id="SSF52540">
    <property type="entry name" value="P-loop containing nucleoside triphosphate hydrolases"/>
    <property type="match status" value="1"/>
</dbReference>
<name>A0A2W7T4Y6_9BACT</name>
<feature type="domain" description="NadR/Ttd14 AAA" evidence="1">
    <location>
        <begin position="6"/>
        <end position="162"/>
    </location>
</feature>
<keyword evidence="3" id="KW-0067">ATP-binding</keyword>
<evidence type="ECO:0000313" key="5">
    <source>
        <dbReference type="Proteomes" id="UP000321927"/>
    </source>
</evidence>
<organism evidence="2 4">
    <name type="scientific">Algoriphagus ratkowskyi</name>
    <dbReference type="NCBI Taxonomy" id="57028"/>
    <lineage>
        <taxon>Bacteria</taxon>
        <taxon>Pseudomonadati</taxon>
        <taxon>Bacteroidota</taxon>
        <taxon>Cytophagia</taxon>
        <taxon>Cytophagales</taxon>
        <taxon>Cyclobacteriaceae</taxon>
        <taxon>Algoriphagus</taxon>
    </lineage>
</organism>
<evidence type="ECO:0000313" key="3">
    <source>
        <dbReference type="EMBL" id="TXD77878.1"/>
    </source>
</evidence>
<evidence type="ECO:0000313" key="2">
    <source>
        <dbReference type="EMBL" id="PZX58242.1"/>
    </source>
</evidence>
<dbReference type="RefSeq" id="WP_086500744.1">
    <property type="nucleotide sequence ID" value="NZ_MSSV01000005.1"/>
</dbReference>
<accession>A0A2W7T4Y6</accession>
<keyword evidence="2" id="KW-0548">Nucleotidyltransferase</keyword>
<dbReference type="EMBL" id="QKZU01000005">
    <property type="protein sequence ID" value="PZX58242.1"/>
    <property type="molecule type" value="Genomic_DNA"/>
</dbReference>
<dbReference type="InterPro" id="IPR052735">
    <property type="entry name" value="NAD_biosynth-regulator"/>
</dbReference>